<dbReference type="InterPro" id="IPR036291">
    <property type="entry name" value="NAD(P)-bd_dom_sf"/>
</dbReference>
<dbReference type="RefSeq" id="WP_013225868.1">
    <property type="nucleotide sequence ID" value="NC_014318.1"/>
</dbReference>
<keyword evidence="2" id="KW-0560">Oxidoreductase</keyword>
<dbReference type="HOGENOM" id="CLU_010194_9_0_11"/>
<dbReference type="GO" id="GO:0016491">
    <property type="term" value="F:oxidoreductase activity"/>
    <property type="evidence" value="ECO:0007669"/>
    <property type="project" value="UniProtKB-KW"/>
</dbReference>
<comment type="similarity">
    <text evidence="1 3">Belongs to the short-chain dehydrogenases/reductases (SDR) family.</text>
</comment>
<evidence type="ECO:0000256" key="2">
    <source>
        <dbReference type="ARBA" id="ARBA00023002"/>
    </source>
</evidence>
<dbReference type="AlphaFoldDB" id="A0A0H3D564"/>
<dbReference type="Pfam" id="PF00106">
    <property type="entry name" value="adh_short"/>
    <property type="match status" value="1"/>
</dbReference>
<proteinExistence type="inferred from homology"/>
<dbReference type="InterPro" id="IPR002347">
    <property type="entry name" value="SDR_fam"/>
</dbReference>
<dbReference type="Gene3D" id="3.40.50.720">
    <property type="entry name" value="NAD(P)-binding Rossmann-like Domain"/>
    <property type="match status" value="1"/>
</dbReference>
<gene>
    <name evidence="4" type="ordered locus">AMED_4019</name>
</gene>
<evidence type="ECO:0000313" key="4">
    <source>
        <dbReference type="EMBL" id="ADJ45796.1"/>
    </source>
</evidence>
<dbReference type="OrthoDB" id="9781117at2"/>
<dbReference type="GeneID" id="92871752"/>
<accession>A0A0H3D564</accession>
<dbReference type="eggNOG" id="COG1028">
    <property type="taxonomic scope" value="Bacteria"/>
</dbReference>
<dbReference type="PANTHER" id="PTHR44196">
    <property type="entry name" value="DEHYDROGENASE/REDUCTASE SDR FAMILY MEMBER 7B"/>
    <property type="match status" value="1"/>
</dbReference>
<protein>
    <submittedName>
        <fullName evidence="4">Short-chain dehydrogenase/reductase SDR</fullName>
    </submittedName>
</protein>
<dbReference type="GO" id="GO:0016020">
    <property type="term" value="C:membrane"/>
    <property type="evidence" value="ECO:0007669"/>
    <property type="project" value="TreeGrafter"/>
</dbReference>
<dbReference type="PRINTS" id="PR00080">
    <property type="entry name" value="SDRFAMILY"/>
</dbReference>
<name>A0A0H3D564_AMYMU</name>
<reference evidence="4 5" key="1">
    <citation type="journal article" date="2010" name="Cell Res.">
        <title>Complete genome sequence of the rifamycin SV-producing Amycolatopsis mediterranei U32 revealed its genetic characteristics in phylogeny and metabolism.</title>
        <authorList>
            <person name="Zhao W."/>
            <person name="Zhong Y."/>
            <person name="Yuan H."/>
            <person name="Wang J."/>
            <person name="Zheng H."/>
            <person name="Wang Y."/>
            <person name="Cen X."/>
            <person name="Xu F."/>
            <person name="Bai J."/>
            <person name="Han X."/>
            <person name="Lu G."/>
            <person name="Zhu Y."/>
            <person name="Shao Z."/>
            <person name="Yan H."/>
            <person name="Li C."/>
            <person name="Peng N."/>
            <person name="Zhang Z."/>
            <person name="Zhang Y."/>
            <person name="Lin W."/>
            <person name="Fan Y."/>
            <person name="Qin Z."/>
            <person name="Hu Y."/>
            <person name="Zhu B."/>
            <person name="Wang S."/>
            <person name="Ding X."/>
            <person name="Zhao G.P."/>
        </authorList>
    </citation>
    <scope>NUCLEOTIDE SEQUENCE [LARGE SCALE GENOMIC DNA]</scope>
    <source>
        <strain evidence="5">U-32</strain>
    </source>
</reference>
<evidence type="ECO:0000256" key="1">
    <source>
        <dbReference type="ARBA" id="ARBA00006484"/>
    </source>
</evidence>
<sequence>MNEIPIALVTGASRPEGLGFAVARELAIRGHHVVLAGRHLDRTRTLAGQLAGEGHSADAVRLDVTAPDDVSACAEFLRGLAGRLDVLVNNAATMPDFATTSLLDADLTAARTAYDVDVLGSWALVQACLPLLRAAPAARIVNVSSGAAAQIAAGTALREGVRSPGYSLAKYALNAFTATLAAELRETGILVNAVDPGSVATHPERGDDADDRSPAEAALDVVRAATLPAGGPTGALLSAGDPALRA</sequence>
<dbReference type="PRINTS" id="PR00081">
    <property type="entry name" value="GDHRDH"/>
</dbReference>
<dbReference type="PATRIC" id="fig|749927.5.peg.4157"/>
<evidence type="ECO:0000256" key="3">
    <source>
        <dbReference type="RuleBase" id="RU000363"/>
    </source>
</evidence>
<dbReference type="SUPFAM" id="SSF51735">
    <property type="entry name" value="NAD(P)-binding Rossmann-fold domains"/>
    <property type="match status" value="1"/>
</dbReference>
<dbReference type="Proteomes" id="UP000000328">
    <property type="component" value="Chromosome"/>
</dbReference>
<evidence type="ECO:0000313" key="5">
    <source>
        <dbReference type="Proteomes" id="UP000000328"/>
    </source>
</evidence>
<organism evidence="4 5">
    <name type="scientific">Amycolatopsis mediterranei (strain U-32)</name>
    <dbReference type="NCBI Taxonomy" id="749927"/>
    <lineage>
        <taxon>Bacteria</taxon>
        <taxon>Bacillati</taxon>
        <taxon>Actinomycetota</taxon>
        <taxon>Actinomycetes</taxon>
        <taxon>Pseudonocardiales</taxon>
        <taxon>Pseudonocardiaceae</taxon>
        <taxon>Amycolatopsis</taxon>
    </lineage>
</organism>
<dbReference type="KEGG" id="amd:AMED_4019"/>
<dbReference type="PANTHER" id="PTHR44196:SF1">
    <property type="entry name" value="DEHYDROGENASE_REDUCTASE SDR FAMILY MEMBER 7B"/>
    <property type="match status" value="1"/>
</dbReference>
<dbReference type="EMBL" id="CP002000">
    <property type="protein sequence ID" value="ADJ45796.1"/>
    <property type="molecule type" value="Genomic_DNA"/>
</dbReference>